<evidence type="ECO:0000313" key="3">
    <source>
        <dbReference type="Proteomes" id="UP000445696"/>
    </source>
</evidence>
<reference evidence="2 3" key="1">
    <citation type="journal article" date="2014" name="Int. J. Syst. Evol. Microbiol.">
        <title>Sneathiella chungangensis sp. nov., isolated from a marine sand, and emended description of the genus Sneathiella.</title>
        <authorList>
            <person name="Siamphan C."/>
            <person name="Kim H."/>
            <person name="Lee J.S."/>
            <person name="Kim W."/>
        </authorList>
    </citation>
    <scope>NUCLEOTIDE SEQUENCE [LARGE SCALE GENOMIC DNA]</scope>
    <source>
        <strain evidence="2 3">KCTC 32476</strain>
    </source>
</reference>
<keyword evidence="3" id="KW-1185">Reference proteome</keyword>
<protein>
    <submittedName>
        <fullName evidence="2">Uncharacterized protein</fullName>
    </submittedName>
</protein>
<organism evidence="2 3">
    <name type="scientific">Sneathiella chungangensis</name>
    <dbReference type="NCBI Taxonomy" id="1418234"/>
    <lineage>
        <taxon>Bacteria</taxon>
        <taxon>Pseudomonadati</taxon>
        <taxon>Pseudomonadota</taxon>
        <taxon>Alphaproteobacteria</taxon>
        <taxon>Sneathiellales</taxon>
        <taxon>Sneathiellaceae</taxon>
        <taxon>Sneathiella</taxon>
    </lineage>
</organism>
<dbReference type="OrthoDB" id="573055at2"/>
<comment type="caution">
    <text evidence="2">The sequence shown here is derived from an EMBL/GenBank/DDBJ whole genome shotgun (WGS) entry which is preliminary data.</text>
</comment>
<proteinExistence type="predicted"/>
<accession>A0A845MDI8</accession>
<dbReference type="RefSeq" id="WP_161337521.1">
    <property type="nucleotide sequence ID" value="NZ_JBHSDG010000002.1"/>
</dbReference>
<evidence type="ECO:0000256" key="1">
    <source>
        <dbReference type="SAM" id="SignalP"/>
    </source>
</evidence>
<feature type="signal peptide" evidence="1">
    <location>
        <begin position="1"/>
        <end position="22"/>
    </location>
</feature>
<feature type="chain" id="PRO_5032446601" evidence="1">
    <location>
        <begin position="23"/>
        <end position="122"/>
    </location>
</feature>
<sequence>MRKILALVICGFLIMASSPVLAGKADVIDVKVVNVDADVYRFSVTVRHDDSGWDHYADRWDVLDMEGNNLGTRVLMHPHEDEQPFTRSMTLSLPMHVKQVRVRAHDKMHGYGGAELIVKVPQ</sequence>
<name>A0A845MDI8_9PROT</name>
<dbReference type="EMBL" id="WTVA01000001">
    <property type="protein sequence ID" value="MZR21104.1"/>
    <property type="molecule type" value="Genomic_DNA"/>
</dbReference>
<dbReference type="Proteomes" id="UP000445696">
    <property type="component" value="Unassembled WGS sequence"/>
</dbReference>
<evidence type="ECO:0000313" key="2">
    <source>
        <dbReference type="EMBL" id="MZR21104.1"/>
    </source>
</evidence>
<gene>
    <name evidence="2" type="ORF">GQF03_02040</name>
</gene>
<dbReference type="AlphaFoldDB" id="A0A845MDI8"/>
<keyword evidence="1" id="KW-0732">Signal</keyword>